<evidence type="ECO:0000256" key="2">
    <source>
        <dbReference type="SAM" id="SignalP"/>
    </source>
</evidence>
<sequence>MKWLCGLLVFAGVLMSSAAAQIDDFLWKNRLLIVSVSNENALLLAEQSAIFDDHYAGMNDRDLKLISLVAERVYVNEVSTDQLDAAFMREQYDLPNQGVAILVGKDGTVKLRRDAAISAAELFSVIDRMPMRRREMKDRG</sequence>
<protein>
    <recommendedName>
        <fullName evidence="3">DUF4174 domain-containing protein</fullName>
    </recommendedName>
</protein>
<feature type="chain" id="PRO_5010573720" description="DUF4174 domain-containing protein" evidence="2">
    <location>
        <begin position="21"/>
        <end position="140"/>
    </location>
</feature>
<evidence type="ECO:0000256" key="1">
    <source>
        <dbReference type="ARBA" id="ARBA00022729"/>
    </source>
</evidence>
<keyword evidence="1 2" id="KW-0732">Signal</keyword>
<feature type="domain" description="DUF4174" evidence="3">
    <location>
        <begin position="22"/>
        <end position="135"/>
    </location>
</feature>
<comment type="caution">
    <text evidence="4">The sequence shown here is derived from an EMBL/GenBank/DDBJ whole genome shotgun (WGS) entry which is preliminary data.</text>
</comment>
<name>A0A1U7JFC7_9HYPH</name>
<dbReference type="AlphaFoldDB" id="A0A1U7JFC7"/>
<evidence type="ECO:0000313" key="4">
    <source>
        <dbReference type="EMBL" id="OKL43392.1"/>
    </source>
</evidence>
<feature type="signal peptide" evidence="2">
    <location>
        <begin position="1"/>
        <end position="20"/>
    </location>
</feature>
<dbReference type="Proteomes" id="UP000185783">
    <property type="component" value="Unassembled WGS sequence"/>
</dbReference>
<gene>
    <name evidence="4" type="ORF">A3843_12070</name>
</gene>
<dbReference type="InterPro" id="IPR025232">
    <property type="entry name" value="DUF4174"/>
</dbReference>
<reference evidence="4 5" key="1">
    <citation type="submission" date="2016-03" db="EMBL/GenBank/DDBJ databases">
        <title>Genome sequence of Nesiotobacter sp. nov., a moderately halophilic alphaproteobacterium isolated from the Yellow Sea, China.</title>
        <authorList>
            <person name="Zhang G."/>
            <person name="Zhang R."/>
        </authorList>
    </citation>
    <scope>NUCLEOTIDE SEQUENCE [LARGE SCALE GENOMIC DNA]</scope>
    <source>
        <strain evidence="4 5">WB1-6</strain>
    </source>
</reference>
<evidence type="ECO:0000259" key="3">
    <source>
        <dbReference type="Pfam" id="PF13778"/>
    </source>
</evidence>
<organism evidence="4 5">
    <name type="scientific">Pseudovibrio exalbescens</name>
    <dbReference type="NCBI Taxonomy" id="197461"/>
    <lineage>
        <taxon>Bacteria</taxon>
        <taxon>Pseudomonadati</taxon>
        <taxon>Pseudomonadota</taxon>
        <taxon>Alphaproteobacteria</taxon>
        <taxon>Hyphomicrobiales</taxon>
        <taxon>Stappiaceae</taxon>
        <taxon>Pseudovibrio</taxon>
    </lineage>
</organism>
<accession>A0A1U7JFC7</accession>
<evidence type="ECO:0000313" key="5">
    <source>
        <dbReference type="Proteomes" id="UP000185783"/>
    </source>
</evidence>
<dbReference type="Pfam" id="PF13778">
    <property type="entry name" value="DUF4174"/>
    <property type="match status" value="1"/>
</dbReference>
<proteinExistence type="predicted"/>
<keyword evidence="5" id="KW-1185">Reference proteome</keyword>
<dbReference type="EMBL" id="LVVZ01000019">
    <property type="protein sequence ID" value="OKL43392.1"/>
    <property type="molecule type" value="Genomic_DNA"/>
</dbReference>